<feature type="transmembrane region" description="Helical" evidence="6">
    <location>
        <begin position="250"/>
        <end position="270"/>
    </location>
</feature>
<keyword evidence="4 6" id="KW-1133">Transmembrane helix</keyword>
<evidence type="ECO:0000256" key="3">
    <source>
        <dbReference type="ARBA" id="ARBA00022692"/>
    </source>
</evidence>
<evidence type="ECO:0000313" key="8">
    <source>
        <dbReference type="Proteomes" id="UP000181997"/>
    </source>
</evidence>
<protein>
    <submittedName>
        <fullName evidence="7">Transmembrane secretion effector</fullName>
    </submittedName>
</protein>
<organism evidence="7 8">
    <name type="scientific">[Bacillus] enclensis</name>
    <dbReference type="NCBI Taxonomy" id="1402860"/>
    <lineage>
        <taxon>Bacteria</taxon>
        <taxon>Bacillati</taxon>
        <taxon>Bacillota</taxon>
        <taxon>Bacilli</taxon>
        <taxon>Bacillales</taxon>
        <taxon>Bacillaceae</taxon>
        <taxon>Rossellomorea</taxon>
    </lineage>
</organism>
<evidence type="ECO:0000256" key="1">
    <source>
        <dbReference type="ARBA" id="ARBA00004651"/>
    </source>
</evidence>
<dbReference type="EMBL" id="FMAU01000002">
    <property type="protein sequence ID" value="SCB98678.1"/>
    <property type="molecule type" value="Genomic_DNA"/>
</dbReference>
<gene>
    <name evidence="7" type="ORF">GA0061094_1660</name>
</gene>
<feature type="transmembrane region" description="Helical" evidence="6">
    <location>
        <begin position="164"/>
        <end position="185"/>
    </location>
</feature>
<feature type="transmembrane region" description="Helical" evidence="6">
    <location>
        <begin position="9"/>
        <end position="32"/>
    </location>
</feature>
<sequence length="393" mass="43600">MASKSFRHLWVGQALANIGDIVYIVALISLIHKITGSPLFLTAVPLVITFSRFISSVAAPLLMNRTQMKSLIAYSQLAKTVLLILFLLCVLFSIGNVWVYLGVASMISFLDGWALPARNAYVPFIVKREELMGANGFLSTVDQSIQFSSWAIGGLLLTLLNESLLFVLVILLFLISTLYMLKLPVIPGTTLKQKKHWWKQIGEGWSEVKRNGRLRSIFFIYGLESAAGTVWIAAVLYLYVDIVLSRNESWWGFINSSFFAGLVIASYLVFKLHGLFSRRRSVWLPLCMVMTSLVTLIFAWNQSALFALILSVIFGAFDQVKTIILQTCLQETASHEEIGKVYAAQGALTTLIFGLSSLGVGLLLEVTTVQIIFTISALLLMMTLIPIVSLKKA</sequence>
<dbReference type="CDD" id="cd06173">
    <property type="entry name" value="MFS_MefA_like"/>
    <property type="match status" value="1"/>
</dbReference>
<evidence type="ECO:0000256" key="2">
    <source>
        <dbReference type="ARBA" id="ARBA00022475"/>
    </source>
</evidence>
<keyword evidence="2" id="KW-1003">Cell membrane</keyword>
<keyword evidence="8" id="KW-1185">Reference proteome</keyword>
<feature type="transmembrane region" description="Helical" evidence="6">
    <location>
        <begin position="370"/>
        <end position="390"/>
    </location>
</feature>
<feature type="transmembrane region" description="Helical" evidence="6">
    <location>
        <begin position="341"/>
        <end position="364"/>
    </location>
</feature>
<name>A0A0V8HHM2_9BACI</name>
<dbReference type="PANTHER" id="PTHR23513:SF19">
    <property type="entry name" value="MAJOR FACILITATOR SUPERFAMILY (MFS) PROFILE DOMAIN-CONTAINING PROTEIN"/>
    <property type="match status" value="1"/>
</dbReference>
<feature type="transmembrane region" description="Helical" evidence="6">
    <location>
        <begin position="218"/>
        <end position="238"/>
    </location>
</feature>
<evidence type="ECO:0000256" key="6">
    <source>
        <dbReference type="SAM" id="Phobius"/>
    </source>
</evidence>
<evidence type="ECO:0000313" key="7">
    <source>
        <dbReference type="EMBL" id="SCB98678.1"/>
    </source>
</evidence>
<evidence type="ECO:0000256" key="5">
    <source>
        <dbReference type="ARBA" id="ARBA00023136"/>
    </source>
</evidence>
<dbReference type="AlphaFoldDB" id="A0A0V8HHM2"/>
<dbReference type="Proteomes" id="UP000181997">
    <property type="component" value="Unassembled WGS sequence"/>
</dbReference>
<dbReference type="Gene3D" id="1.20.1250.20">
    <property type="entry name" value="MFS general substrate transporter like domains"/>
    <property type="match status" value="1"/>
</dbReference>
<dbReference type="OrthoDB" id="2351575at2"/>
<dbReference type="SUPFAM" id="SSF103473">
    <property type="entry name" value="MFS general substrate transporter"/>
    <property type="match status" value="1"/>
</dbReference>
<dbReference type="GO" id="GO:0005886">
    <property type="term" value="C:plasma membrane"/>
    <property type="evidence" value="ECO:0007669"/>
    <property type="project" value="UniProtKB-SubCell"/>
</dbReference>
<dbReference type="InterPro" id="IPR036259">
    <property type="entry name" value="MFS_trans_sf"/>
</dbReference>
<feature type="transmembrane region" description="Helical" evidence="6">
    <location>
        <begin position="38"/>
        <end position="62"/>
    </location>
</feature>
<keyword evidence="3 6" id="KW-0812">Transmembrane</keyword>
<dbReference type="RefSeq" id="WP_058298138.1">
    <property type="nucleotide sequence ID" value="NZ_FMAU01000002.1"/>
</dbReference>
<feature type="transmembrane region" description="Helical" evidence="6">
    <location>
        <begin position="82"/>
        <end position="101"/>
    </location>
</feature>
<comment type="subcellular location">
    <subcellularLocation>
        <location evidence="1">Cell membrane</location>
        <topology evidence="1">Multi-pass membrane protein</topology>
    </subcellularLocation>
</comment>
<proteinExistence type="predicted"/>
<dbReference type="PANTHER" id="PTHR23513">
    <property type="entry name" value="INTEGRAL MEMBRANE EFFLUX PROTEIN-RELATED"/>
    <property type="match status" value="1"/>
</dbReference>
<accession>A0A0V8HHM2</accession>
<keyword evidence="5 6" id="KW-0472">Membrane</keyword>
<dbReference type="Pfam" id="PF13347">
    <property type="entry name" value="MFS_2"/>
    <property type="match status" value="1"/>
</dbReference>
<evidence type="ECO:0000256" key="4">
    <source>
        <dbReference type="ARBA" id="ARBA00022989"/>
    </source>
</evidence>
<reference evidence="8" key="1">
    <citation type="submission" date="2016-08" db="EMBL/GenBank/DDBJ databases">
        <authorList>
            <person name="Varghese N."/>
            <person name="Submissions Spin"/>
        </authorList>
    </citation>
    <scope>NUCLEOTIDE SEQUENCE [LARGE SCALE GENOMIC DNA]</scope>
    <source>
        <strain evidence="8">SGD-1123</strain>
    </source>
</reference>